<protein>
    <submittedName>
        <fullName evidence="2">Uncharacterized protein</fullName>
    </submittedName>
</protein>
<evidence type="ECO:0000256" key="1">
    <source>
        <dbReference type="SAM" id="Phobius"/>
    </source>
</evidence>
<proteinExistence type="predicted"/>
<evidence type="ECO:0000313" key="2">
    <source>
        <dbReference type="EMBL" id="ANS25573.1"/>
    </source>
</evidence>
<keyword evidence="1" id="KW-1133">Transmembrane helix</keyword>
<dbReference type="AlphaFoldDB" id="A0A1B1JYY2"/>
<gene>
    <name evidence="2" type="ORF">R1CP_04180</name>
</gene>
<organism evidence="2 3">
    <name type="scientific">Rhodococcus opacus</name>
    <name type="common">Nocardia opaca</name>
    <dbReference type="NCBI Taxonomy" id="37919"/>
    <lineage>
        <taxon>Bacteria</taxon>
        <taxon>Bacillati</taxon>
        <taxon>Actinomycetota</taxon>
        <taxon>Actinomycetes</taxon>
        <taxon>Mycobacteriales</taxon>
        <taxon>Nocardiaceae</taxon>
        <taxon>Rhodococcus</taxon>
    </lineage>
</organism>
<evidence type="ECO:0000313" key="3">
    <source>
        <dbReference type="Proteomes" id="UP000186108"/>
    </source>
</evidence>
<feature type="transmembrane region" description="Helical" evidence="1">
    <location>
        <begin position="56"/>
        <end position="77"/>
    </location>
</feature>
<reference evidence="2 3" key="1">
    <citation type="submission" date="2014-07" db="EMBL/GenBank/DDBJ databases">
        <authorList>
            <person name="Zhang J.E."/>
            <person name="Yang H."/>
            <person name="Guo J."/>
            <person name="Deng Z."/>
            <person name="Luo H."/>
            <person name="Luo M."/>
            <person name="Zhao B."/>
        </authorList>
    </citation>
    <scope>NUCLEOTIDE SEQUENCE [LARGE SCALE GENOMIC DNA]</scope>
    <source>
        <strain evidence="2 3">1CP</strain>
    </source>
</reference>
<keyword evidence="1" id="KW-0812">Transmembrane</keyword>
<dbReference type="Proteomes" id="UP000186108">
    <property type="component" value="Chromosome"/>
</dbReference>
<dbReference type="EMBL" id="CP009111">
    <property type="protein sequence ID" value="ANS25573.1"/>
    <property type="molecule type" value="Genomic_DNA"/>
</dbReference>
<feature type="transmembrane region" description="Helical" evidence="1">
    <location>
        <begin position="20"/>
        <end position="41"/>
    </location>
</feature>
<sequence>MARTQSDAEFHQLRTPRAAAVAGVVFGVLFASSIVLLRSALPGAAATPWLHHQRQITAALILAPFAGIAFLWFIGVIRDRLGDLEDRFFSTVLSCTRLADFLDRSGICAGGSGAGSRNGTLISR</sequence>
<dbReference type="PATRIC" id="fig|37919.13.peg.850"/>
<accession>A0A1B1JYY2</accession>
<keyword evidence="1" id="KW-0472">Membrane</keyword>
<name>A0A1B1JYY2_RHOOP</name>